<reference evidence="1" key="1">
    <citation type="submission" date="2012-02" db="EMBL/GenBank/DDBJ databases">
        <title>The complete genome of Frateuria aurantia DSM 6220.</title>
        <authorList>
            <consortium name="US DOE Joint Genome Institute (JGI-PGF)"/>
            <person name="Lucas S."/>
            <person name="Copeland A."/>
            <person name="Lapidus A."/>
            <person name="Glavina del Rio T."/>
            <person name="Dalin E."/>
            <person name="Tice H."/>
            <person name="Bruce D."/>
            <person name="Goodwin L."/>
            <person name="Pitluck S."/>
            <person name="Peters L."/>
            <person name="Ovchinnikova G."/>
            <person name="Teshima H."/>
            <person name="Kyrpides N."/>
            <person name="Mavromatis K."/>
            <person name="Ivanova N."/>
            <person name="Brettin T."/>
            <person name="Detter J.C."/>
            <person name="Han C."/>
            <person name="Larimer F."/>
            <person name="Land M."/>
            <person name="Hauser L."/>
            <person name="Markowitz V."/>
            <person name="Cheng J.-F."/>
            <person name="Hugenholtz P."/>
            <person name="Woyke T."/>
            <person name="Wu D."/>
            <person name="Brambilla E."/>
            <person name="Klenk H.-P."/>
            <person name="Eisen J.A."/>
        </authorList>
    </citation>
    <scope>NUCLEOTIDE SEQUENCE</scope>
    <source>
        <strain evidence="1">DSM 6220</strain>
    </source>
</reference>
<dbReference type="KEGG" id="fau:Fraau_1756"/>
<keyword evidence="2" id="KW-1185">Reference proteome</keyword>
<accession>H8KYU2</accession>
<dbReference type="HOGENOM" id="CLU_1187201_0_0_6"/>
<dbReference type="Pfam" id="PF00494">
    <property type="entry name" value="SQS_PSY"/>
    <property type="match status" value="1"/>
</dbReference>
<dbReference type="eggNOG" id="COG1562">
    <property type="taxonomic scope" value="Bacteria"/>
</dbReference>
<evidence type="ECO:0000313" key="2">
    <source>
        <dbReference type="Proteomes" id="UP000005234"/>
    </source>
</evidence>
<dbReference type="OrthoDB" id="5959054at2"/>
<sequence>MQAGPLQSYLDKWLAACPWQRQALVFVDGGRCPGHLALAAWEFELLACVFRIREPAVAIAKLHWWAQELEAAGSGSARHPLTEVLFDQPQAARLPADWWTAPVLAALEQLEQSTPPDFERQLAAMHPLYAALARLENGWWFGPEAAFDRAARLASCGQLLHQLGHLAEARDREVLPLPMQRLARHHLSRQDLAGDSAGLDLAIREQAGDLLRATEESLAQVQPLSVFRQLQAQVDRRLMRQLSKGGGHAAIAAASRTPQWQHLWQAWRAARQWRAQAA</sequence>
<evidence type="ECO:0000313" key="1">
    <source>
        <dbReference type="EMBL" id="AFC86163.1"/>
    </source>
</evidence>
<proteinExistence type="predicted"/>
<dbReference type="Proteomes" id="UP000005234">
    <property type="component" value="Chromosome"/>
</dbReference>
<gene>
    <name evidence="1" type="ordered locus">Fraau_1756</name>
</gene>
<dbReference type="STRING" id="767434.Fraau_1756"/>
<name>H8KYU2_FRAAD</name>
<dbReference type="SUPFAM" id="SSF48576">
    <property type="entry name" value="Terpenoid synthases"/>
    <property type="match status" value="1"/>
</dbReference>
<dbReference type="EMBL" id="CP003350">
    <property type="protein sequence ID" value="AFC86163.1"/>
    <property type="molecule type" value="Genomic_DNA"/>
</dbReference>
<dbReference type="InterPro" id="IPR008949">
    <property type="entry name" value="Isoprenoid_synthase_dom_sf"/>
</dbReference>
<dbReference type="AlphaFoldDB" id="H8KYU2"/>
<dbReference type="InterPro" id="IPR002060">
    <property type="entry name" value="Squ/phyt_synthse"/>
</dbReference>
<dbReference type="Gene3D" id="1.10.600.10">
    <property type="entry name" value="Farnesyl Diphosphate Synthase"/>
    <property type="match status" value="1"/>
</dbReference>
<dbReference type="RefSeq" id="WP_014403168.1">
    <property type="nucleotide sequence ID" value="NC_017033.1"/>
</dbReference>
<organism evidence="1 2">
    <name type="scientific">Frateuria aurantia (strain ATCC 33424 / DSM 6220 / KCTC 2777 / LMG 1558 / NBRC 3245 / NCIMB 13370)</name>
    <name type="common">Acetobacter aurantius</name>
    <dbReference type="NCBI Taxonomy" id="767434"/>
    <lineage>
        <taxon>Bacteria</taxon>
        <taxon>Pseudomonadati</taxon>
        <taxon>Pseudomonadota</taxon>
        <taxon>Gammaproteobacteria</taxon>
        <taxon>Lysobacterales</taxon>
        <taxon>Rhodanobacteraceae</taxon>
        <taxon>Frateuria</taxon>
    </lineage>
</organism>
<protein>
    <submittedName>
        <fullName evidence="1">Phytoene/squalene synthetase</fullName>
    </submittedName>
</protein>